<evidence type="ECO:0000313" key="4">
    <source>
        <dbReference type="EMBL" id="KLO12225.1"/>
    </source>
</evidence>
<feature type="domain" description="HAM1-like N-terminal" evidence="3">
    <location>
        <begin position="15"/>
        <end position="620"/>
    </location>
</feature>
<dbReference type="Pfam" id="PF19343">
    <property type="entry name" value="HAM1_N"/>
    <property type="match status" value="1"/>
</dbReference>
<protein>
    <submittedName>
        <fullName evidence="4">Uncharacterized protein</fullName>
    </submittedName>
</protein>
<gene>
    <name evidence="4" type="ORF">SCHPADRAFT_905341</name>
</gene>
<evidence type="ECO:0000313" key="5">
    <source>
        <dbReference type="Proteomes" id="UP000053477"/>
    </source>
</evidence>
<evidence type="ECO:0000259" key="3">
    <source>
        <dbReference type="Pfam" id="PF19343"/>
    </source>
</evidence>
<dbReference type="InterPro" id="IPR027842">
    <property type="entry name" value="HAM1-like_C"/>
</dbReference>
<dbReference type="InterPro" id="IPR045967">
    <property type="entry name" value="HAM1-like_N"/>
</dbReference>
<dbReference type="OrthoDB" id="19394at2759"/>
<dbReference type="InterPro" id="IPR017943">
    <property type="entry name" value="Bactericidal_perm-incr_a/b_dom"/>
</dbReference>
<proteinExistence type="predicted"/>
<dbReference type="AlphaFoldDB" id="A0A0H2RJN4"/>
<dbReference type="Pfam" id="PF14613">
    <property type="entry name" value="HAM1_C"/>
    <property type="match status" value="1"/>
</dbReference>
<reference evidence="4 5" key="1">
    <citation type="submission" date="2015-04" db="EMBL/GenBank/DDBJ databases">
        <title>Complete genome sequence of Schizopora paradoxa KUC8140, a cosmopolitan wood degrader in East Asia.</title>
        <authorList>
            <consortium name="DOE Joint Genome Institute"/>
            <person name="Min B."/>
            <person name="Park H."/>
            <person name="Jang Y."/>
            <person name="Kim J.-J."/>
            <person name="Kim K.H."/>
            <person name="Pangilinan J."/>
            <person name="Lipzen A."/>
            <person name="Riley R."/>
            <person name="Grigoriev I.V."/>
            <person name="Spatafora J.W."/>
            <person name="Choi I.-G."/>
        </authorList>
    </citation>
    <scope>NUCLEOTIDE SEQUENCE [LARGE SCALE GENOMIC DNA]</scope>
    <source>
        <strain evidence="4 5">KUC8140</strain>
    </source>
</reference>
<keyword evidence="5" id="KW-1185">Reference proteome</keyword>
<sequence length="785" mass="88791">MSLPDAQKVVSENPPKNSVASPVDKTQQEQDVDRKLRFYGIIQAFRNGRMPDNAQIDEMLTYTINHSPINTGKLSPDGQKLVRDTQNIIETARRFVKEKNADEVVQQFFYHTTGASVNKPDVDVPVSEKEARKDAQEALEHLRTLFQLLITNSESRKLLSDFKLVGRGIFADAASNVAERARPAQEELDQVDNAAPTHHFEDSPERKDISVNGLKSTAAETAGVSPAAVKETQIDQPPVGDAATTAVKEGDTTTAKKTFRSRFSALTGRVPDKHKDRAQAELDNTKQYLKEQFPPERRDQIVYRLKKVVVECQSHPSYQKSLSWFLSQLEAYFGHGRRVASAGANQTNSLFSDPNLNQATSEMRTFLERCANGQRMDGMIDAAQRLWDDAQEDEELRAWWGRVDTFVRKSLLEPGFILAPLFESQARQLRDESRRFFDEKYKGHRDALVDAVESWFKAWSDDRLNKTLTDEWSKLIKDLLFDDSRNLTYKPHLWSDIRQVILPELVDKIGYVPIPRIEYTDNELDLVLENLTLQGQNIFPKVLELNTQNHIKVSPYKTIKDEHHHNLTLTLSQIQADMKDVAFYYRKKNGIKVSDSGLADVFLGGKGISVKIQISSTMEDRANGASLFKVKSVNVKVDALKFAIRDSKHNLLYKTLRPLATGLIKKQISKAIQDAVRTGLEYVDGQLVLVRDRMAAADESEDTSKTQVLKEYFHTKSSDTASKASSVKSKRNSQFRIVPQRDSMLLPNVGHEKGWSRKQYEREDAAADGDGWKSKAFSIVSPMSA</sequence>
<organism evidence="4 5">
    <name type="scientific">Schizopora paradoxa</name>
    <dbReference type="NCBI Taxonomy" id="27342"/>
    <lineage>
        <taxon>Eukaryota</taxon>
        <taxon>Fungi</taxon>
        <taxon>Dikarya</taxon>
        <taxon>Basidiomycota</taxon>
        <taxon>Agaricomycotina</taxon>
        <taxon>Agaricomycetes</taxon>
        <taxon>Hymenochaetales</taxon>
        <taxon>Schizoporaceae</taxon>
        <taxon>Schizopora</taxon>
    </lineage>
</organism>
<dbReference type="Gene3D" id="3.15.10.10">
    <property type="entry name" value="Bactericidal permeability-increasing protein, domain 1"/>
    <property type="match status" value="1"/>
</dbReference>
<dbReference type="Proteomes" id="UP000053477">
    <property type="component" value="Unassembled WGS sequence"/>
</dbReference>
<dbReference type="InParanoid" id="A0A0H2RJN4"/>
<dbReference type="SUPFAM" id="SSF55394">
    <property type="entry name" value="Bactericidal permeability-increasing protein, BPI"/>
    <property type="match status" value="1"/>
</dbReference>
<dbReference type="GO" id="GO:0008289">
    <property type="term" value="F:lipid binding"/>
    <property type="evidence" value="ECO:0007669"/>
    <property type="project" value="InterPro"/>
</dbReference>
<feature type="compositionally biased region" description="Basic and acidic residues" evidence="1">
    <location>
        <begin position="750"/>
        <end position="768"/>
    </location>
</feature>
<feature type="region of interest" description="Disordered" evidence="1">
    <location>
        <begin position="1"/>
        <end position="30"/>
    </location>
</feature>
<feature type="region of interest" description="Disordered" evidence="1">
    <location>
        <begin position="740"/>
        <end position="768"/>
    </location>
</feature>
<dbReference type="PANTHER" id="PTHR31138">
    <property type="entry name" value="CHROMOSOME 19, WHOLE GENOME SHOTGUN SEQUENCE"/>
    <property type="match status" value="1"/>
</dbReference>
<dbReference type="EMBL" id="KQ085982">
    <property type="protein sequence ID" value="KLO12225.1"/>
    <property type="molecule type" value="Genomic_DNA"/>
</dbReference>
<feature type="domain" description="HAM1-like C-terminal" evidence="2">
    <location>
        <begin position="635"/>
        <end position="782"/>
    </location>
</feature>
<dbReference type="PANTHER" id="PTHR31138:SF1">
    <property type="entry name" value="PDZ DOMAIN-CONTAINING PROTEIN"/>
    <property type="match status" value="1"/>
</dbReference>
<name>A0A0H2RJN4_9AGAM</name>
<dbReference type="STRING" id="27342.A0A0H2RJN4"/>
<evidence type="ECO:0000256" key="1">
    <source>
        <dbReference type="SAM" id="MobiDB-lite"/>
    </source>
</evidence>
<evidence type="ECO:0000259" key="2">
    <source>
        <dbReference type="Pfam" id="PF14613"/>
    </source>
</evidence>
<accession>A0A0H2RJN4</accession>